<organism evidence="1 2">
    <name type="scientific">Arachis hypogaea</name>
    <name type="common">Peanut</name>
    <dbReference type="NCBI Taxonomy" id="3818"/>
    <lineage>
        <taxon>Eukaryota</taxon>
        <taxon>Viridiplantae</taxon>
        <taxon>Streptophyta</taxon>
        <taxon>Embryophyta</taxon>
        <taxon>Tracheophyta</taxon>
        <taxon>Spermatophyta</taxon>
        <taxon>Magnoliopsida</taxon>
        <taxon>eudicotyledons</taxon>
        <taxon>Gunneridae</taxon>
        <taxon>Pentapetalae</taxon>
        <taxon>rosids</taxon>
        <taxon>fabids</taxon>
        <taxon>Fabales</taxon>
        <taxon>Fabaceae</taxon>
        <taxon>Papilionoideae</taxon>
        <taxon>50 kb inversion clade</taxon>
        <taxon>dalbergioids sensu lato</taxon>
        <taxon>Dalbergieae</taxon>
        <taxon>Pterocarpus clade</taxon>
        <taxon>Arachis</taxon>
    </lineage>
</organism>
<sequence>MDHRVMLKVYYHGQILLQTSEGVKFVCENPLDIIILFTLSFEELKDMIYEKMDSQISRRVLCILYRYPVSVFGGFVQFQTKYVTNEASMKKMFSQPAADRDIELEEYKSDSEEEFEINYEVVDPGVDEDQADDTIAADIADVANALANQQPFEESTFMRSLDFEVMHASKFSQYINAAELSVMMDGEFIVEMKFNSREVVIKAMKDYTIRRGINYRYGADCDWLIRVSKMSRKYCWEIKRYNDSHTCTRATNFQDQHAPNYAT</sequence>
<reference evidence="1 2" key="1">
    <citation type="submission" date="2019-01" db="EMBL/GenBank/DDBJ databases">
        <title>Sequencing of cultivated peanut Arachis hypogaea provides insights into genome evolution and oil improvement.</title>
        <authorList>
            <person name="Chen X."/>
        </authorList>
    </citation>
    <scope>NUCLEOTIDE SEQUENCE [LARGE SCALE GENOMIC DNA]</scope>
    <source>
        <strain evidence="2">cv. Fuhuasheng</strain>
        <tissue evidence="1">Leaves</tissue>
    </source>
</reference>
<proteinExistence type="predicted"/>
<dbReference type="EMBL" id="SDMP01000016">
    <property type="protein sequence ID" value="RYR01114.1"/>
    <property type="molecule type" value="Genomic_DNA"/>
</dbReference>
<evidence type="ECO:0008006" key="3">
    <source>
        <dbReference type="Google" id="ProtNLM"/>
    </source>
</evidence>
<accession>A0A444YGT2</accession>
<evidence type="ECO:0000313" key="1">
    <source>
        <dbReference type="EMBL" id="RYR01114.1"/>
    </source>
</evidence>
<protein>
    <recommendedName>
        <fullName evidence="3">Transposase MuDR plant domain-containing protein</fullName>
    </recommendedName>
</protein>
<name>A0A444YGT2_ARAHY</name>
<comment type="caution">
    <text evidence="1">The sequence shown here is derived from an EMBL/GenBank/DDBJ whole genome shotgun (WGS) entry which is preliminary data.</text>
</comment>
<gene>
    <name evidence="1" type="ORF">Ahy_B06g079961</name>
</gene>
<dbReference type="AlphaFoldDB" id="A0A444YGT2"/>
<dbReference type="Proteomes" id="UP000289738">
    <property type="component" value="Chromosome B06"/>
</dbReference>
<evidence type="ECO:0000313" key="2">
    <source>
        <dbReference type="Proteomes" id="UP000289738"/>
    </source>
</evidence>
<keyword evidence="2" id="KW-1185">Reference proteome</keyword>